<name>X1D8N6_9ZZZZ</name>
<comment type="caution">
    <text evidence="1">The sequence shown here is derived from an EMBL/GenBank/DDBJ whole genome shotgun (WGS) entry which is preliminary data.</text>
</comment>
<reference evidence="1" key="1">
    <citation type="journal article" date="2014" name="Front. Microbiol.">
        <title>High frequency of phylogenetically diverse reductive dehalogenase-homologous genes in deep subseafloor sedimentary metagenomes.</title>
        <authorList>
            <person name="Kawai M."/>
            <person name="Futagami T."/>
            <person name="Toyoda A."/>
            <person name="Takaki Y."/>
            <person name="Nishi S."/>
            <person name="Hori S."/>
            <person name="Arai W."/>
            <person name="Tsubouchi T."/>
            <person name="Morono Y."/>
            <person name="Uchiyama I."/>
            <person name="Ito T."/>
            <person name="Fujiyama A."/>
            <person name="Inagaki F."/>
            <person name="Takami H."/>
        </authorList>
    </citation>
    <scope>NUCLEOTIDE SEQUENCE</scope>
    <source>
        <strain evidence="1">Expedition CK06-06</strain>
    </source>
</reference>
<protein>
    <recommendedName>
        <fullName evidence="2">MYM-type domain-containing protein</fullName>
    </recommendedName>
</protein>
<dbReference type="AlphaFoldDB" id="X1D8N6"/>
<sequence>MEIQYNTVYKAKGDGKVKCEKCKKSIKKMSIILTYSYSPFDLNHGDGRYFFCSNGCLKEWLA</sequence>
<proteinExistence type="predicted"/>
<evidence type="ECO:0008006" key="2">
    <source>
        <dbReference type="Google" id="ProtNLM"/>
    </source>
</evidence>
<dbReference type="EMBL" id="BART01020556">
    <property type="protein sequence ID" value="GAH04660.1"/>
    <property type="molecule type" value="Genomic_DNA"/>
</dbReference>
<evidence type="ECO:0000313" key="1">
    <source>
        <dbReference type="EMBL" id="GAH04660.1"/>
    </source>
</evidence>
<accession>X1D8N6</accession>
<gene>
    <name evidence="1" type="ORF">S01H4_38160</name>
</gene>
<organism evidence="1">
    <name type="scientific">marine sediment metagenome</name>
    <dbReference type="NCBI Taxonomy" id="412755"/>
    <lineage>
        <taxon>unclassified sequences</taxon>
        <taxon>metagenomes</taxon>
        <taxon>ecological metagenomes</taxon>
    </lineage>
</organism>